<sequence length="232" mass="26549">MFTCSISSFCTLKINHGGLFTNTESGRLYIDGLVDHFDFVDMHVFSAHELDDMMAVLGYNDGGIMFYHFMILETDLDSRLLPLGTDQEVIQLARYVLNHNEINLYIEHGNTRVVRYFKSPLKVRIEEVEGNDSPEMNRVRMKRKSIGLCSKKLDLNESTDLSKLIVPSEHVINKNHSVDRKSDPFRGYNLRITMVKKMLTQGMSPNQKGMLIQWMIGNGGYGCKICWGKKST</sequence>
<dbReference type="Pfam" id="PF26130">
    <property type="entry name" value="PB1-like"/>
    <property type="match status" value="1"/>
</dbReference>
<protein>
    <recommendedName>
        <fullName evidence="1">PB1-like domain-containing protein</fullName>
    </recommendedName>
</protein>
<organism evidence="2 3">
    <name type="scientific">Lactuca saligna</name>
    <name type="common">Willowleaf lettuce</name>
    <dbReference type="NCBI Taxonomy" id="75948"/>
    <lineage>
        <taxon>Eukaryota</taxon>
        <taxon>Viridiplantae</taxon>
        <taxon>Streptophyta</taxon>
        <taxon>Embryophyta</taxon>
        <taxon>Tracheophyta</taxon>
        <taxon>Spermatophyta</taxon>
        <taxon>Magnoliopsida</taxon>
        <taxon>eudicotyledons</taxon>
        <taxon>Gunneridae</taxon>
        <taxon>Pentapetalae</taxon>
        <taxon>asterids</taxon>
        <taxon>campanulids</taxon>
        <taxon>Asterales</taxon>
        <taxon>Asteraceae</taxon>
        <taxon>Cichorioideae</taxon>
        <taxon>Cichorieae</taxon>
        <taxon>Lactucinae</taxon>
        <taxon>Lactuca</taxon>
    </lineage>
</organism>
<name>A0AA36A1C7_LACSI</name>
<evidence type="ECO:0000313" key="3">
    <source>
        <dbReference type="Proteomes" id="UP001177003"/>
    </source>
</evidence>
<proteinExistence type="predicted"/>
<evidence type="ECO:0000259" key="1">
    <source>
        <dbReference type="Pfam" id="PF26130"/>
    </source>
</evidence>
<accession>A0AA36A1C7</accession>
<gene>
    <name evidence="2" type="ORF">LSALG_LOCUS41232</name>
</gene>
<evidence type="ECO:0000313" key="2">
    <source>
        <dbReference type="EMBL" id="CAI9302759.1"/>
    </source>
</evidence>
<dbReference type="EMBL" id="OX465085">
    <property type="protein sequence ID" value="CAI9302759.1"/>
    <property type="molecule type" value="Genomic_DNA"/>
</dbReference>
<keyword evidence="3" id="KW-1185">Reference proteome</keyword>
<reference evidence="2" key="1">
    <citation type="submission" date="2023-04" db="EMBL/GenBank/DDBJ databases">
        <authorList>
            <person name="Vijverberg K."/>
            <person name="Xiong W."/>
            <person name="Schranz E."/>
        </authorList>
    </citation>
    <scope>NUCLEOTIDE SEQUENCE</scope>
</reference>
<dbReference type="Proteomes" id="UP001177003">
    <property type="component" value="Chromosome 9"/>
</dbReference>
<feature type="domain" description="PB1-like" evidence="1">
    <location>
        <begin position="10"/>
        <end position="108"/>
    </location>
</feature>
<dbReference type="AlphaFoldDB" id="A0AA36A1C7"/>
<dbReference type="InterPro" id="IPR058594">
    <property type="entry name" value="PB1-like_dom_pln"/>
</dbReference>